<dbReference type="AlphaFoldDB" id="A0A9K3DF04"/>
<dbReference type="Gramene" id="mRNA:HanXRQr2_Chr17g0780161">
    <property type="protein sequence ID" value="mRNA:HanXRQr2_Chr17g0780161"/>
    <property type="gene ID" value="HanXRQr2_Chr17g0780161"/>
</dbReference>
<reference evidence="1" key="1">
    <citation type="journal article" date="2017" name="Nature">
        <title>The sunflower genome provides insights into oil metabolism, flowering and Asterid evolution.</title>
        <authorList>
            <person name="Badouin H."/>
            <person name="Gouzy J."/>
            <person name="Grassa C.J."/>
            <person name="Murat F."/>
            <person name="Staton S.E."/>
            <person name="Cottret L."/>
            <person name="Lelandais-Briere C."/>
            <person name="Owens G.L."/>
            <person name="Carrere S."/>
            <person name="Mayjonade B."/>
            <person name="Legrand L."/>
            <person name="Gill N."/>
            <person name="Kane N.C."/>
            <person name="Bowers J.E."/>
            <person name="Hubner S."/>
            <person name="Bellec A."/>
            <person name="Berard A."/>
            <person name="Berges H."/>
            <person name="Blanchet N."/>
            <person name="Boniface M.C."/>
            <person name="Brunel D."/>
            <person name="Catrice O."/>
            <person name="Chaidir N."/>
            <person name="Claudel C."/>
            <person name="Donnadieu C."/>
            <person name="Faraut T."/>
            <person name="Fievet G."/>
            <person name="Helmstetter N."/>
            <person name="King M."/>
            <person name="Knapp S.J."/>
            <person name="Lai Z."/>
            <person name="Le Paslier M.C."/>
            <person name="Lippi Y."/>
            <person name="Lorenzon L."/>
            <person name="Mandel J.R."/>
            <person name="Marage G."/>
            <person name="Marchand G."/>
            <person name="Marquand E."/>
            <person name="Bret-Mestries E."/>
            <person name="Morien E."/>
            <person name="Nambeesan S."/>
            <person name="Nguyen T."/>
            <person name="Pegot-Espagnet P."/>
            <person name="Pouilly N."/>
            <person name="Raftis F."/>
            <person name="Sallet E."/>
            <person name="Schiex T."/>
            <person name="Thomas J."/>
            <person name="Vandecasteele C."/>
            <person name="Vares D."/>
            <person name="Vear F."/>
            <person name="Vautrin S."/>
            <person name="Crespi M."/>
            <person name="Mangin B."/>
            <person name="Burke J.M."/>
            <person name="Salse J."/>
            <person name="Munos S."/>
            <person name="Vincourt P."/>
            <person name="Rieseberg L.H."/>
            <person name="Langlade N.B."/>
        </authorList>
    </citation>
    <scope>NUCLEOTIDE SEQUENCE</scope>
    <source>
        <tissue evidence="1">Leaves</tissue>
    </source>
</reference>
<reference evidence="1" key="2">
    <citation type="submission" date="2020-06" db="EMBL/GenBank/DDBJ databases">
        <title>Helianthus annuus Genome sequencing and assembly Release 2.</title>
        <authorList>
            <person name="Gouzy J."/>
            <person name="Langlade N."/>
            <person name="Munos S."/>
        </authorList>
    </citation>
    <scope>NUCLEOTIDE SEQUENCE</scope>
    <source>
        <tissue evidence="1">Leaves</tissue>
    </source>
</reference>
<protein>
    <submittedName>
        <fullName evidence="1">Uncharacterized protein</fullName>
    </submittedName>
</protein>
<accession>A0A9K3DF04</accession>
<proteinExistence type="predicted"/>
<dbReference type="Proteomes" id="UP000215914">
    <property type="component" value="Unassembled WGS sequence"/>
</dbReference>
<name>A0A9K3DF04_HELAN</name>
<evidence type="ECO:0000313" key="2">
    <source>
        <dbReference type="Proteomes" id="UP000215914"/>
    </source>
</evidence>
<keyword evidence="2" id="KW-1185">Reference proteome</keyword>
<sequence>MSKDVMARFLNKRKTIEIGSSSDFVDVNDLPSDPHDRKAIASYNVNQRDDVRRAYLLRGPCQPTDLVTSCDALCTRCVFRNPSFMRMEGHEMCLEGHVMRLEVHGTRLAHRDI</sequence>
<evidence type="ECO:0000313" key="1">
    <source>
        <dbReference type="EMBL" id="KAF5753439.1"/>
    </source>
</evidence>
<dbReference type="EMBL" id="MNCJ02000332">
    <property type="protein sequence ID" value="KAF5753439.1"/>
    <property type="molecule type" value="Genomic_DNA"/>
</dbReference>
<organism evidence="1 2">
    <name type="scientific">Helianthus annuus</name>
    <name type="common">Common sunflower</name>
    <dbReference type="NCBI Taxonomy" id="4232"/>
    <lineage>
        <taxon>Eukaryota</taxon>
        <taxon>Viridiplantae</taxon>
        <taxon>Streptophyta</taxon>
        <taxon>Embryophyta</taxon>
        <taxon>Tracheophyta</taxon>
        <taxon>Spermatophyta</taxon>
        <taxon>Magnoliopsida</taxon>
        <taxon>eudicotyledons</taxon>
        <taxon>Gunneridae</taxon>
        <taxon>Pentapetalae</taxon>
        <taxon>asterids</taxon>
        <taxon>campanulids</taxon>
        <taxon>Asterales</taxon>
        <taxon>Asteraceae</taxon>
        <taxon>Asteroideae</taxon>
        <taxon>Heliantheae alliance</taxon>
        <taxon>Heliantheae</taxon>
        <taxon>Helianthus</taxon>
    </lineage>
</organism>
<gene>
    <name evidence="1" type="ORF">HanXRQr2_Chr17g0780161</name>
</gene>
<comment type="caution">
    <text evidence="1">The sequence shown here is derived from an EMBL/GenBank/DDBJ whole genome shotgun (WGS) entry which is preliminary data.</text>
</comment>